<comment type="caution">
    <text evidence="1">The sequence shown here is derived from an EMBL/GenBank/DDBJ whole genome shotgun (WGS) entry which is preliminary data.</text>
</comment>
<organism evidence="1 2">
    <name type="scientific">Nitzschia inconspicua</name>
    <dbReference type="NCBI Taxonomy" id="303405"/>
    <lineage>
        <taxon>Eukaryota</taxon>
        <taxon>Sar</taxon>
        <taxon>Stramenopiles</taxon>
        <taxon>Ochrophyta</taxon>
        <taxon>Bacillariophyta</taxon>
        <taxon>Bacillariophyceae</taxon>
        <taxon>Bacillariophycidae</taxon>
        <taxon>Bacillariales</taxon>
        <taxon>Bacillariaceae</taxon>
        <taxon>Nitzschia</taxon>
    </lineage>
</organism>
<proteinExistence type="predicted"/>
<dbReference type="PANTHER" id="PTHR33129">
    <property type="entry name" value="PROTEIN KINASE DOMAIN-CONTAINING PROTEIN-RELATED"/>
    <property type="match status" value="1"/>
</dbReference>
<keyword evidence="2" id="KW-1185">Reference proteome</keyword>
<sequence length="627" mass="70812">MENIIKKKKFTHPALDEVHPLKVAEPGIPQVLPTFLHNLLFSPATKVPYDACPFSYYFNLGGPAWDKKDESQHLIERPCYKTLTIFLDRWFASFQLGTQQRAVVTGTAGIGKTFFALYAARVYFRRGEFVVLYHRNRAWAFSNKDPKEFLIRRGAAPIMSLKKLKRPNGQDFWYQEIKEGEPEFLRILSEWENCGCAFFIRDPGEEKALLPLDSLGRELYTVSSGQEDFLAILRKSRTPVEKYLRTGALWDGEEFLYGVKLGLLWSDSHELDLDYIMEGYRRYGGSARSALRFAEKLRDEKIGKEDIQKQPLEATTIEAIAKIAEQQVMGQTEMTKAKSLLFHRTPVGNSFRIHFSSPYLGHLLMKRVRLEGSKALTTVIAALSVGGGYQDAFGTLYEEEVHKKLYQEASVSKQAILLGCHKPSKKRMKGKIIAKDRVSLELARISILSFPGNSLDVVRLEDYDPLETYFHPLTSNFPTHDSFIMCQASTFFSATEKDITKKEKSKIEKSIATSIVLVGLQMTVSGSDKLGDKPSHTVYGSHLANSLKAIKTCIEASGLKVNIFEDVVTIFLSPAESCCKMKYMPVLTAGGKELEQSIVNMEGIAPQYYAICEAKMIENLMEKTKKA</sequence>
<dbReference type="Proteomes" id="UP000693970">
    <property type="component" value="Unassembled WGS sequence"/>
</dbReference>
<gene>
    <name evidence="1" type="ORF">IV203_028722</name>
</gene>
<reference evidence="1" key="2">
    <citation type="submission" date="2021-04" db="EMBL/GenBank/DDBJ databases">
        <authorList>
            <person name="Podell S."/>
        </authorList>
    </citation>
    <scope>NUCLEOTIDE SEQUENCE</scope>
    <source>
        <strain evidence="1">Hildebrandi</strain>
    </source>
</reference>
<dbReference type="PANTHER" id="PTHR33129:SF1">
    <property type="entry name" value="ATP-BINDING PROTEIN"/>
    <property type="match status" value="1"/>
</dbReference>
<protein>
    <submittedName>
        <fullName evidence="1">Uncharacterized protein</fullName>
    </submittedName>
</protein>
<evidence type="ECO:0000313" key="2">
    <source>
        <dbReference type="Proteomes" id="UP000693970"/>
    </source>
</evidence>
<dbReference type="AlphaFoldDB" id="A0A9K3LPN4"/>
<dbReference type="EMBL" id="JAGRRH010000007">
    <property type="protein sequence ID" value="KAG7366052.1"/>
    <property type="molecule type" value="Genomic_DNA"/>
</dbReference>
<name>A0A9K3LPN4_9STRA</name>
<accession>A0A9K3LPN4</accession>
<dbReference type="InterPro" id="IPR052980">
    <property type="entry name" value="Crinkler_effector"/>
</dbReference>
<evidence type="ECO:0000313" key="1">
    <source>
        <dbReference type="EMBL" id="KAG7366052.1"/>
    </source>
</evidence>
<reference evidence="1" key="1">
    <citation type="journal article" date="2021" name="Sci. Rep.">
        <title>Diploid genomic architecture of Nitzschia inconspicua, an elite biomass production diatom.</title>
        <authorList>
            <person name="Oliver A."/>
            <person name="Podell S."/>
            <person name="Pinowska A."/>
            <person name="Traller J.C."/>
            <person name="Smith S.R."/>
            <person name="McClure R."/>
            <person name="Beliaev A."/>
            <person name="Bohutskyi P."/>
            <person name="Hill E.A."/>
            <person name="Rabines A."/>
            <person name="Zheng H."/>
            <person name="Allen L.Z."/>
            <person name="Kuo A."/>
            <person name="Grigoriev I.V."/>
            <person name="Allen A.E."/>
            <person name="Hazlebeck D."/>
            <person name="Allen E.E."/>
        </authorList>
    </citation>
    <scope>NUCLEOTIDE SEQUENCE</scope>
    <source>
        <strain evidence="1">Hildebrandi</strain>
    </source>
</reference>